<dbReference type="InterPro" id="IPR026169">
    <property type="entry name" value="MIEAP"/>
</dbReference>
<evidence type="ECO:0000256" key="2">
    <source>
        <dbReference type="ARBA" id="ARBA00004305"/>
    </source>
</evidence>
<dbReference type="GO" id="GO:0005759">
    <property type="term" value="C:mitochondrial matrix"/>
    <property type="evidence" value="ECO:0007669"/>
    <property type="project" value="UniProtKB-SubCell"/>
</dbReference>
<evidence type="ECO:0000313" key="17">
    <source>
        <dbReference type="RefSeq" id="XP_054846175.1"/>
    </source>
</evidence>
<dbReference type="GO" id="GO:0035695">
    <property type="term" value="P:mitophagy by internal vacuole formation"/>
    <property type="evidence" value="ECO:0007669"/>
    <property type="project" value="TreeGrafter"/>
</dbReference>
<keyword evidence="9" id="KW-0446">Lipid-binding</keyword>
<dbReference type="GO" id="GO:0008289">
    <property type="term" value="F:lipid binding"/>
    <property type="evidence" value="ECO:0007669"/>
    <property type="project" value="UniProtKB-KW"/>
</dbReference>
<sequence>MAESLRRLISNETCGLLQEKLEGWYKDYRMNSCDQNLNQCCEIMELSAMIQGQLFSILSQTAQEGGHYAGVETIKSRLLPWLGTCFSSPVPGRPFETSSSLFQESRGKDRQLRELANSRNHEIQQLERELNATRLKLSLVQQDLEEAHLALEDTKTKSATTLLAAEDEIVQLKADLKASQAKEECALRNLEQLKDYEQQVQMLKDEIAILGAKKSILQSRLARSRSPSPRLGRSRSLSPLPMKNISPGRARLTNVSRHAHLVERFSDIYAQERLDAQTLLRSYVDDLEMAQRIIYVAAVESFHAAKKAFRQFKMRVRKTLSLSFSGPESFEDTVMDYIIRQEDLYDVQSSVSEVINAMNINPKISFPPEVDFIMISSLIRELCRVAFSMQTLDPPLDIAFASEGELFNEHKYRRSYDSDFTAPLVAYHVWPALMENDSVIVKGEAVTRRGALWSHRSRSRSRGRSQSRGHSLSPLSHGADHSRHLPSRSRSPSPLRSGSPSKWANSELRQSWL</sequence>
<evidence type="ECO:0000256" key="9">
    <source>
        <dbReference type="ARBA" id="ARBA00023121"/>
    </source>
</evidence>
<feature type="domain" description="Mitochondria-eating protein C-terminal" evidence="15">
    <location>
        <begin position="257"/>
        <end position="447"/>
    </location>
</feature>
<evidence type="ECO:0000256" key="10">
    <source>
        <dbReference type="ARBA" id="ARBA00023128"/>
    </source>
</evidence>
<accession>A0AA97JVE0</accession>
<feature type="compositionally biased region" description="Low complexity" evidence="14">
    <location>
        <begin position="220"/>
        <end position="241"/>
    </location>
</feature>
<evidence type="ECO:0000256" key="11">
    <source>
        <dbReference type="ARBA" id="ARBA00023136"/>
    </source>
</evidence>
<dbReference type="CTD" id="132671"/>
<comment type="similarity">
    <text evidence="4">Belongs to the MIEAP family.</text>
</comment>
<keyword evidence="7" id="KW-1000">Mitochondrion outer membrane</keyword>
<dbReference type="Pfam" id="PF16026">
    <property type="entry name" value="MIEAP"/>
    <property type="match status" value="1"/>
</dbReference>
<gene>
    <name evidence="17" type="primary">SPATA18</name>
</gene>
<dbReference type="AlphaFoldDB" id="A0AA97JVE0"/>
<protein>
    <recommendedName>
        <fullName evidence="5">Mitochondria-eating protein</fullName>
    </recommendedName>
    <alternativeName>
        <fullName evidence="12">Spermatogenesis-associated protein 18</fullName>
    </alternativeName>
</protein>
<evidence type="ECO:0000256" key="3">
    <source>
        <dbReference type="ARBA" id="ARBA00004496"/>
    </source>
</evidence>
<name>A0AA97JVE0_EUBMA</name>
<feature type="coiled-coil region" evidence="13">
    <location>
        <begin position="109"/>
        <end position="213"/>
    </location>
</feature>
<dbReference type="RefSeq" id="XP_054846175.1">
    <property type="nucleotide sequence ID" value="XM_054990200.1"/>
</dbReference>
<organism evidence="16 17">
    <name type="scientific">Eublepharis macularius</name>
    <name type="common">Leopard gecko</name>
    <name type="synonym">Cyrtodactylus macularius</name>
    <dbReference type="NCBI Taxonomy" id="481883"/>
    <lineage>
        <taxon>Eukaryota</taxon>
        <taxon>Metazoa</taxon>
        <taxon>Chordata</taxon>
        <taxon>Craniata</taxon>
        <taxon>Vertebrata</taxon>
        <taxon>Euteleostomi</taxon>
        <taxon>Lepidosauria</taxon>
        <taxon>Squamata</taxon>
        <taxon>Bifurcata</taxon>
        <taxon>Gekkota</taxon>
        <taxon>Eublepharidae</taxon>
        <taxon>Eublepharinae</taxon>
        <taxon>Eublepharis</taxon>
    </lineage>
</organism>
<keyword evidence="8 13" id="KW-0175">Coiled coil</keyword>
<evidence type="ECO:0000256" key="4">
    <source>
        <dbReference type="ARBA" id="ARBA00008233"/>
    </source>
</evidence>
<evidence type="ECO:0000256" key="5">
    <source>
        <dbReference type="ARBA" id="ARBA00019863"/>
    </source>
</evidence>
<feature type="region of interest" description="Disordered" evidence="14">
    <location>
        <begin position="220"/>
        <end position="245"/>
    </location>
</feature>
<dbReference type="PANTHER" id="PTHR21771">
    <property type="entry name" value="MITOCHONDRIA-EATING PROTEIN-RELATED"/>
    <property type="match status" value="1"/>
</dbReference>
<dbReference type="InterPro" id="IPR031981">
    <property type="entry name" value="MIEAP_C"/>
</dbReference>
<keyword evidence="16" id="KW-1185">Reference proteome</keyword>
<evidence type="ECO:0000256" key="6">
    <source>
        <dbReference type="ARBA" id="ARBA00022490"/>
    </source>
</evidence>
<evidence type="ECO:0000256" key="12">
    <source>
        <dbReference type="ARBA" id="ARBA00032687"/>
    </source>
</evidence>
<proteinExistence type="inferred from homology"/>
<keyword evidence="6" id="KW-0963">Cytoplasm</keyword>
<feature type="region of interest" description="Disordered" evidence="14">
    <location>
        <begin position="452"/>
        <end position="513"/>
    </location>
</feature>
<evidence type="ECO:0000256" key="14">
    <source>
        <dbReference type="SAM" id="MobiDB-lite"/>
    </source>
</evidence>
<dbReference type="PANTHER" id="PTHR21771:SF0">
    <property type="entry name" value="MITOCHONDRIA-EATING PROTEIN"/>
    <property type="match status" value="1"/>
</dbReference>
<keyword evidence="10" id="KW-0496">Mitochondrion</keyword>
<dbReference type="Proteomes" id="UP001190640">
    <property type="component" value="Chromosome 10"/>
</dbReference>
<feature type="compositionally biased region" description="Basic residues" evidence="14">
    <location>
        <begin position="455"/>
        <end position="467"/>
    </location>
</feature>
<dbReference type="KEGG" id="emc:129336833"/>
<evidence type="ECO:0000256" key="13">
    <source>
        <dbReference type="SAM" id="Coils"/>
    </source>
</evidence>
<evidence type="ECO:0000313" key="16">
    <source>
        <dbReference type="Proteomes" id="UP001190640"/>
    </source>
</evidence>
<keyword evidence="11" id="KW-0472">Membrane</keyword>
<dbReference type="GeneID" id="129336833"/>
<dbReference type="GO" id="GO:0035694">
    <property type="term" value="P:mitochondrial protein catabolic process"/>
    <property type="evidence" value="ECO:0007669"/>
    <property type="project" value="InterPro"/>
</dbReference>
<feature type="compositionally biased region" description="Low complexity" evidence="14">
    <location>
        <begin position="488"/>
        <end position="501"/>
    </location>
</feature>
<feature type="compositionally biased region" description="Polar residues" evidence="14">
    <location>
        <begin position="502"/>
        <end position="513"/>
    </location>
</feature>
<dbReference type="GO" id="GO:0005741">
    <property type="term" value="C:mitochondrial outer membrane"/>
    <property type="evidence" value="ECO:0007669"/>
    <property type="project" value="UniProtKB-SubCell"/>
</dbReference>
<evidence type="ECO:0000256" key="1">
    <source>
        <dbReference type="ARBA" id="ARBA00004294"/>
    </source>
</evidence>
<evidence type="ECO:0000256" key="7">
    <source>
        <dbReference type="ARBA" id="ARBA00022787"/>
    </source>
</evidence>
<evidence type="ECO:0000256" key="8">
    <source>
        <dbReference type="ARBA" id="ARBA00023054"/>
    </source>
</evidence>
<reference evidence="17" key="1">
    <citation type="submission" date="2025-08" db="UniProtKB">
        <authorList>
            <consortium name="RefSeq"/>
        </authorList>
    </citation>
    <scope>IDENTIFICATION</scope>
    <source>
        <tissue evidence="17">Blood</tissue>
    </source>
</reference>
<evidence type="ECO:0000259" key="15">
    <source>
        <dbReference type="Pfam" id="PF16026"/>
    </source>
</evidence>
<comment type="subcellular location">
    <subcellularLocation>
        <location evidence="3">Cytoplasm</location>
    </subcellularLocation>
    <subcellularLocation>
        <location evidence="2">Mitochondrion matrix</location>
    </subcellularLocation>
    <subcellularLocation>
        <location evidence="1">Mitochondrion outer membrane</location>
    </subcellularLocation>
</comment>